<feature type="non-terminal residue" evidence="1">
    <location>
        <position position="62"/>
    </location>
</feature>
<dbReference type="EMBL" id="CAJVCH010544620">
    <property type="protein sequence ID" value="CAG7827722.1"/>
    <property type="molecule type" value="Genomic_DNA"/>
</dbReference>
<organism evidence="1 2">
    <name type="scientific">Allacma fusca</name>
    <dbReference type="NCBI Taxonomy" id="39272"/>
    <lineage>
        <taxon>Eukaryota</taxon>
        <taxon>Metazoa</taxon>
        <taxon>Ecdysozoa</taxon>
        <taxon>Arthropoda</taxon>
        <taxon>Hexapoda</taxon>
        <taxon>Collembola</taxon>
        <taxon>Symphypleona</taxon>
        <taxon>Sminthuridae</taxon>
        <taxon>Allacma</taxon>
    </lineage>
</organism>
<comment type="caution">
    <text evidence="1">The sequence shown here is derived from an EMBL/GenBank/DDBJ whole genome shotgun (WGS) entry which is preliminary data.</text>
</comment>
<accession>A0A8J2L8V4</accession>
<protein>
    <submittedName>
        <fullName evidence="1">Uncharacterized protein</fullName>
    </submittedName>
</protein>
<evidence type="ECO:0000313" key="2">
    <source>
        <dbReference type="Proteomes" id="UP000708208"/>
    </source>
</evidence>
<proteinExistence type="predicted"/>
<feature type="non-terminal residue" evidence="1">
    <location>
        <position position="1"/>
    </location>
</feature>
<keyword evidence="2" id="KW-1185">Reference proteome</keyword>
<name>A0A8J2L8V4_9HEXA</name>
<evidence type="ECO:0000313" key="1">
    <source>
        <dbReference type="EMBL" id="CAG7827722.1"/>
    </source>
</evidence>
<sequence>LQPGRYVRQAGSRDTAEVIWLSDGSHPSPSPGPGIGSVFGTLVVAITRLRITNLSQIPDMSA</sequence>
<dbReference type="Proteomes" id="UP000708208">
    <property type="component" value="Unassembled WGS sequence"/>
</dbReference>
<reference evidence="1" key="1">
    <citation type="submission" date="2021-06" db="EMBL/GenBank/DDBJ databases">
        <authorList>
            <person name="Hodson N. C."/>
            <person name="Mongue J. A."/>
            <person name="Jaron S. K."/>
        </authorList>
    </citation>
    <scope>NUCLEOTIDE SEQUENCE</scope>
</reference>
<dbReference type="AlphaFoldDB" id="A0A8J2L8V4"/>
<gene>
    <name evidence="1" type="ORF">AFUS01_LOCUS37690</name>
</gene>